<evidence type="ECO:0000313" key="3">
    <source>
        <dbReference type="Proteomes" id="UP000657385"/>
    </source>
</evidence>
<accession>A0A931BH08</accession>
<dbReference type="AlphaFoldDB" id="A0A931BH08"/>
<evidence type="ECO:0000259" key="1">
    <source>
        <dbReference type="PROSITE" id="PS50043"/>
    </source>
</evidence>
<dbReference type="InterPro" id="IPR051797">
    <property type="entry name" value="TrmB-like"/>
</dbReference>
<keyword evidence="3" id="KW-1185">Reference proteome</keyword>
<evidence type="ECO:0000313" key="2">
    <source>
        <dbReference type="EMBL" id="MBF9073290.1"/>
    </source>
</evidence>
<dbReference type="SUPFAM" id="SSF46894">
    <property type="entry name" value="C-terminal effector domain of the bipartite response regulators"/>
    <property type="match status" value="1"/>
</dbReference>
<dbReference type="PANTHER" id="PTHR34293">
    <property type="entry name" value="HTH-TYPE TRANSCRIPTIONAL REGULATOR TRMBL2"/>
    <property type="match status" value="1"/>
</dbReference>
<sequence length="327" mass="35295">MLNLPHLDATSVTVYRAHVAHPSATEEQLCAMLGVPLDELRRAQRQLETLNLLRPAPNGLWVAVHPETASDLLLSEAERVLIEQRTAMASARARLDALTGDYLDALRDRPVNRGVESVEGQEELRAVIEELTLGCRSSVDAMVRISDQADRELLPEMQLDLAMLAGRVRVRTLMQRSGPGNLGAKYLRAISTAGAQVKSLTVLPACMLVFDGATAVLPLGPGGAPGHGVVIRDPAVLQLLTELFEQHWEQASDVADLATATSDAGPTDMERAVLRMMAAGKKDEVIARQVGVSTRSISRVIAALMQRLQADNRFQAGVHATANGWLA</sequence>
<dbReference type="SMART" id="SM00421">
    <property type="entry name" value="HTH_LUXR"/>
    <property type="match status" value="1"/>
</dbReference>
<protein>
    <submittedName>
        <fullName evidence="2">LuxR family transcriptional regulator</fullName>
    </submittedName>
</protein>
<name>A0A931BH08_9ACTN</name>
<dbReference type="Pfam" id="PF00196">
    <property type="entry name" value="GerE"/>
    <property type="match status" value="1"/>
</dbReference>
<dbReference type="CDD" id="cd06170">
    <property type="entry name" value="LuxR_C_like"/>
    <property type="match status" value="1"/>
</dbReference>
<dbReference type="InterPro" id="IPR000792">
    <property type="entry name" value="Tscrpt_reg_LuxR_C"/>
</dbReference>
<organism evidence="2 3">
    <name type="scientific">Streptacidiphilus fuscans</name>
    <dbReference type="NCBI Taxonomy" id="2789292"/>
    <lineage>
        <taxon>Bacteria</taxon>
        <taxon>Bacillati</taxon>
        <taxon>Actinomycetota</taxon>
        <taxon>Actinomycetes</taxon>
        <taxon>Kitasatosporales</taxon>
        <taxon>Streptomycetaceae</taxon>
        <taxon>Streptacidiphilus</taxon>
    </lineage>
</organism>
<gene>
    <name evidence="2" type="ORF">I2501_35285</name>
</gene>
<dbReference type="InterPro" id="IPR016032">
    <property type="entry name" value="Sig_transdc_resp-reg_C-effctor"/>
</dbReference>
<proteinExistence type="predicted"/>
<dbReference type="GO" id="GO:0003677">
    <property type="term" value="F:DNA binding"/>
    <property type="evidence" value="ECO:0007669"/>
    <property type="project" value="InterPro"/>
</dbReference>
<dbReference type="InterPro" id="IPR036388">
    <property type="entry name" value="WH-like_DNA-bd_sf"/>
</dbReference>
<dbReference type="PROSITE" id="PS50043">
    <property type="entry name" value="HTH_LUXR_2"/>
    <property type="match status" value="1"/>
</dbReference>
<dbReference type="PANTHER" id="PTHR34293:SF1">
    <property type="entry name" value="HTH-TYPE TRANSCRIPTIONAL REGULATOR TRMBL2"/>
    <property type="match status" value="1"/>
</dbReference>
<reference evidence="2" key="1">
    <citation type="submission" date="2020-11" db="EMBL/GenBank/DDBJ databases">
        <title>Isolation and identification of active actinomycetes.</title>
        <authorList>
            <person name="Yu B."/>
        </authorList>
    </citation>
    <scope>NUCLEOTIDE SEQUENCE</scope>
    <source>
        <strain evidence="2">NEAU-YB345</strain>
    </source>
</reference>
<comment type="caution">
    <text evidence="2">The sequence shown here is derived from an EMBL/GenBank/DDBJ whole genome shotgun (WGS) entry which is preliminary data.</text>
</comment>
<feature type="domain" description="HTH luxR-type" evidence="1">
    <location>
        <begin position="259"/>
        <end position="324"/>
    </location>
</feature>
<dbReference type="RefSeq" id="WP_196198268.1">
    <property type="nucleotide sequence ID" value="NZ_JADPRT010000021.1"/>
</dbReference>
<dbReference type="Gene3D" id="1.10.10.10">
    <property type="entry name" value="Winged helix-like DNA-binding domain superfamily/Winged helix DNA-binding domain"/>
    <property type="match status" value="1"/>
</dbReference>
<dbReference type="Proteomes" id="UP000657385">
    <property type="component" value="Unassembled WGS sequence"/>
</dbReference>
<dbReference type="GO" id="GO:0006355">
    <property type="term" value="P:regulation of DNA-templated transcription"/>
    <property type="evidence" value="ECO:0007669"/>
    <property type="project" value="InterPro"/>
</dbReference>
<dbReference type="EMBL" id="JADPRT010000021">
    <property type="protein sequence ID" value="MBF9073290.1"/>
    <property type="molecule type" value="Genomic_DNA"/>
</dbReference>